<organism evidence="1 2">
    <name type="scientific">Colletotrichum tamarilloi</name>
    <dbReference type="NCBI Taxonomy" id="1209934"/>
    <lineage>
        <taxon>Eukaryota</taxon>
        <taxon>Fungi</taxon>
        <taxon>Dikarya</taxon>
        <taxon>Ascomycota</taxon>
        <taxon>Pezizomycotina</taxon>
        <taxon>Sordariomycetes</taxon>
        <taxon>Hypocreomycetidae</taxon>
        <taxon>Glomerellales</taxon>
        <taxon>Glomerellaceae</taxon>
        <taxon>Colletotrichum</taxon>
        <taxon>Colletotrichum acutatum species complex</taxon>
    </lineage>
</organism>
<dbReference type="InterPro" id="IPR011009">
    <property type="entry name" value="Kinase-like_dom_sf"/>
</dbReference>
<keyword evidence="2" id="KW-1185">Reference proteome</keyword>
<dbReference type="EMBL" id="MLFU01000323">
    <property type="protein sequence ID" value="KAK1465248.1"/>
    <property type="molecule type" value="Genomic_DNA"/>
</dbReference>
<protein>
    <recommendedName>
        <fullName evidence="3">Transposase</fullName>
    </recommendedName>
</protein>
<feature type="non-terminal residue" evidence="1">
    <location>
        <position position="1"/>
    </location>
</feature>
<accession>A0ABQ9QGR1</accession>
<evidence type="ECO:0000313" key="1">
    <source>
        <dbReference type="EMBL" id="KAK1465248.1"/>
    </source>
</evidence>
<gene>
    <name evidence="1" type="ORF">CTAM01_17056</name>
</gene>
<dbReference type="GeneID" id="85417286"/>
<sequence length="53" mass="6333">KAIKLVKLLYSFTILYYNIRPHNFLLNNRLRFKIINFFKLAVNGSYIKINPST</sequence>
<dbReference type="RefSeq" id="XP_060372374.1">
    <property type="nucleotide sequence ID" value="XM_060533048.1"/>
</dbReference>
<dbReference type="Proteomes" id="UP001227543">
    <property type="component" value="Unassembled WGS sequence"/>
</dbReference>
<proteinExistence type="predicted"/>
<reference evidence="1 2" key="1">
    <citation type="submission" date="2016-10" db="EMBL/GenBank/DDBJ databases">
        <title>The genome sequence of Colletotrichum fioriniae PJ7.</title>
        <authorList>
            <person name="Baroncelli R."/>
        </authorList>
    </citation>
    <scope>NUCLEOTIDE SEQUENCE [LARGE SCALE GENOMIC DNA]</scope>
    <source>
        <strain evidence="1 2">Tom-12</strain>
    </source>
</reference>
<evidence type="ECO:0000313" key="2">
    <source>
        <dbReference type="Proteomes" id="UP001227543"/>
    </source>
</evidence>
<evidence type="ECO:0008006" key="3">
    <source>
        <dbReference type="Google" id="ProtNLM"/>
    </source>
</evidence>
<dbReference type="SUPFAM" id="SSF56112">
    <property type="entry name" value="Protein kinase-like (PK-like)"/>
    <property type="match status" value="1"/>
</dbReference>
<name>A0ABQ9QGR1_9PEZI</name>
<comment type="caution">
    <text evidence="1">The sequence shown here is derived from an EMBL/GenBank/DDBJ whole genome shotgun (WGS) entry which is preliminary data.</text>
</comment>